<dbReference type="RefSeq" id="WP_098979515.1">
    <property type="nucleotide sequence ID" value="NZ_NIRJ01000001.1"/>
</dbReference>
<dbReference type="AlphaFoldDB" id="A0A2C6B1S0"/>
<evidence type="ECO:0000313" key="1">
    <source>
        <dbReference type="EMBL" id="PHH97784.1"/>
    </source>
</evidence>
<comment type="caution">
    <text evidence="1">The sequence shown here is derived from an EMBL/GenBank/DDBJ whole genome shotgun (WGS) entry which is preliminary data.</text>
</comment>
<protein>
    <submittedName>
        <fullName evidence="1">Uncharacterized protein</fullName>
    </submittedName>
</protein>
<dbReference type="SUPFAM" id="SSF56399">
    <property type="entry name" value="ADP-ribosylation"/>
    <property type="match status" value="1"/>
</dbReference>
<organism evidence="1 2">
    <name type="scientific">Fusobacterium nucleatum subsp. polymorphum</name>
    <name type="common">Fusobacterium polymorphum</name>
    <dbReference type="NCBI Taxonomy" id="76857"/>
    <lineage>
        <taxon>Bacteria</taxon>
        <taxon>Fusobacteriati</taxon>
        <taxon>Fusobacteriota</taxon>
        <taxon>Fusobacteriia</taxon>
        <taxon>Fusobacteriales</taxon>
        <taxon>Fusobacteriaceae</taxon>
        <taxon>Fusobacterium</taxon>
    </lineage>
</organism>
<dbReference type="Proteomes" id="UP000225199">
    <property type="component" value="Unassembled WGS sequence"/>
</dbReference>
<dbReference type="Gene3D" id="3.90.175.10">
    <property type="entry name" value="Diphtheria Toxin, domain 1"/>
    <property type="match status" value="1"/>
</dbReference>
<dbReference type="EMBL" id="NIRJ01000001">
    <property type="protein sequence ID" value="PHH97784.1"/>
    <property type="molecule type" value="Genomic_DNA"/>
</dbReference>
<accession>A0A2C6B1S0</accession>
<name>A0A2C6B1S0_FUSNP</name>
<sequence>MEKVFTGYHGTVGEDVRIILNDILKNGFRISSKNNEWLGRGIYFFDNINNAHWWNNSNRKKELNKGIIKAEIFSKIEYFLDLDDEEDRKKFKAKIPEYKKMIRDEGVELGEEDANRILACLLLNLYSKEHGIKLLRKTFSLNNENLLEVLSKTQTQYCVTDNSNIRKKEICYCSIPNIATGIK</sequence>
<evidence type="ECO:0000313" key="2">
    <source>
        <dbReference type="Proteomes" id="UP000225199"/>
    </source>
</evidence>
<reference evidence="1 2" key="1">
    <citation type="submission" date="2017-06" db="EMBL/GenBank/DDBJ databases">
        <title>Draft genome sequence of Fusobacterium nucleatum subsp. polymorphum KCOM 1002 (=ChDC F175).</title>
        <authorList>
            <person name="Kook J.-K."/>
            <person name="Park S.-N."/>
            <person name="Lim Y.K."/>
            <person name="Roh H."/>
        </authorList>
    </citation>
    <scope>NUCLEOTIDE SEQUENCE [LARGE SCALE GENOMIC DNA]</scope>
    <source>
        <strain evidence="2">KCOM 1002 (ChDC F175)</strain>
    </source>
</reference>
<proteinExistence type="predicted"/>
<gene>
    <name evidence="1" type="ORF">CA840_11065</name>
</gene>